<evidence type="ECO:0000313" key="11">
    <source>
        <dbReference type="Proteomes" id="UP001595840"/>
    </source>
</evidence>
<dbReference type="Proteomes" id="UP001595840">
    <property type="component" value="Unassembled WGS sequence"/>
</dbReference>
<keyword evidence="3" id="KW-1003">Cell membrane</keyword>
<dbReference type="PANTHER" id="PTHR30329:SF20">
    <property type="entry name" value="EXPORTED PROTEIN"/>
    <property type="match status" value="1"/>
</dbReference>
<dbReference type="SUPFAM" id="SSF103088">
    <property type="entry name" value="OmpA-like"/>
    <property type="match status" value="1"/>
</dbReference>
<evidence type="ECO:0000313" key="10">
    <source>
        <dbReference type="EMBL" id="MFC4363790.1"/>
    </source>
</evidence>
<keyword evidence="6 7" id="KW-0472">Membrane</keyword>
<evidence type="ECO:0000256" key="1">
    <source>
        <dbReference type="ARBA" id="ARBA00004162"/>
    </source>
</evidence>
<dbReference type="CDD" id="cd07185">
    <property type="entry name" value="OmpA_C-like"/>
    <property type="match status" value="1"/>
</dbReference>
<sequence>MARRRSAHLAVNHERWLVSYADFITLLFAFFVVMYSVSQVSETKYRVLSDTLVSTFKFQSQTLNPIQVGEPSLSSDPSVIENTKPKLGEGMGEGAFEKQTDLPHMAENLSESLADLIDRDLVSINSNEFWLEIGLNSNVLFSSASATPSADAKLIFAEIAKHLSSGKNPVQVEGYTDSEPIQTSLFPSNWELSAARASAVVKLLADKGVAPERLSAVGYGEFQPIADNSTEAGRAQNRRVVLMVAREKPDRPTRSLDDQDVNAILDADTFVEVPASLKQPAAEPAKSAQEFGEAPNLLPELNQAVNESQPPSEPAKINGLRAIKLESGGILFTSDPSRVSEQTDE</sequence>
<evidence type="ECO:0000256" key="3">
    <source>
        <dbReference type="ARBA" id="ARBA00022475"/>
    </source>
</evidence>
<keyword evidence="10" id="KW-0969">Cilium</keyword>
<keyword evidence="11" id="KW-1185">Reference proteome</keyword>
<accession>A0ABV8V975</accession>
<keyword evidence="10" id="KW-0966">Cell projection</keyword>
<comment type="subcellular location">
    <subcellularLocation>
        <location evidence="1">Cell membrane</location>
        <topology evidence="1">Single-pass membrane protein</topology>
    </subcellularLocation>
</comment>
<keyword evidence="4 8" id="KW-0812">Transmembrane</keyword>
<dbReference type="PROSITE" id="PS51123">
    <property type="entry name" value="OMPA_2"/>
    <property type="match status" value="1"/>
</dbReference>
<comment type="similarity">
    <text evidence="2">Belongs to the MotB family.</text>
</comment>
<dbReference type="Pfam" id="PF13677">
    <property type="entry name" value="MotB_plug"/>
    <property type="match status" value="1"/>
</dbReference>
<dbReference type="EMBL" id="JBHSCX010000021">
    <property type="protein sequence ID" value="MFC4363790.1"/>
    <property type="molecule type" value="Genomic_DNA"/>
</dbReference>
<name>A0ABV8V975_9GAMM</name>
<evidence type="ECO:0000256" key="4">
    <source>
        <dbReference type="ARBA" id="ARBA00022692"/>
    </source>
</evidence>
<dbReference type="NCBIfam" id="NF006541">
    <property type="entry name" value="PRK09038.1"/>
    <property type="match status" value="1"/>
</dbReference>
<comment type="caution">
    <text evidence="10">The sequence shown here is derived from an EMBL/GenBank/DDBJ whole genome shotgun (WGS) entry which is preliminary data.</text>
</comment>
<protein>
    <submittedName>
        <fullName evidence="10">Flagellar motor protein MotD</fullName>
    </submittedName>
</protein>
<dbReference type="RefSeq" id="WP_290263364.1">
    <property type="nucleotide sequence ID" value="NZ_JAUFQG010000004.1"/>
</dbReference>
<dbReference type="PANTHER" id="PTHR30329">
    <property type="entry name" value="STATOR ELEMENT OF FLAGELLAR MOTOR COMPLEX"/>
    <property type="match status" value="1"/>
</dbReference>
<evidence type="ECO:0000256" key="5">
    <source>
        <dbReference type="ARBA" id="ARBA00022989"/>
    </source>
</evidence>
<dbReference type="Gene3D" id="3.30.1330.60">
    <property type="entry name" value="OmpA-like domain"/>
    <property type="match status" value="1"/>
</dbReference>
<dbReference type="Pfam" id="PF00691">
    <property type="entry name" value="OmpA"/>
    <property type="match status" value="1"/>
</dbReference>
<feature type="transmembrane region" description="Helical" evidence="8">
    <location>
        <begin position="20"/>
        <end position="37"/>
    </location>
</feature>
<feature type="domain" description="OmpA-like" evidence="9">
    <location>
        <begin position="128"/>
        <end position="248"/>
    </location>
</feature>
<evidence type="ECO:0000256" key="7">
    <source>
        <dbReference type="PROSITE-ProRule" id="PRU00473"/>
    </source>
</evidence>
<evidence type="ECO:0000256" key="8">
    <source>
        <dbReference type="SAM" id="Phobius"/>
    </source>
</evidence>
<dbReference type="InterPro" id="IPR036737">
    <property type="entry name" value="OmpA-like_sf"/>
</dbReference>
<organism evidence="10 11">
    <name type="scientific">Simiduia curdlanivorans</name>
    <dbReference type="NCBI Taxonomy" id="1492769"/>
    <lineage>
        <taxon>Bacteria</taxon>
        <taxon>Pseudomonadati</taxon>
        <taxon>Pseudomonadota</taxon>
        <taxon>Gammaproteobacteria</taxon>
        <taxon>Cellvibrionales</taxon>
        <taxon>Cellvibrionaceae</taxon>
        <taxon>Simiduia</taxon>
    </lineage>
</organism>
<reference evidence="11" key="1">
    <citation type="journal article" date="2019" name="Int. J. Syst. Evol. Microbiol.">
        <title>The Global Catalogue of Microorganisms (GCM) 10K type strain sequencing project: providing services to taxonomists for standard genome sequencing and annotation.</title>
        <authorList>
            <consortium name="The Broad Institute Genomics Platform"/>
            <consortium name="The Broad Institute Genome Sequencing Center for Infectious Disease"/>
            <person name="Wu L."/>
            <person name="Ma J."/>
        </authorList>
    </citation>
    <scope>NUCLEOTIDE SEQUENCE [LARGE SCALE GENOMIC DNA]</scope>
    <source>
        <strain evidence="11">CECT 8570</strain>
    </source>
</reference>
<dbReference type="InterPro" id="IPR050330">
    <property type="entry name" value="Bact_OuterMem_StrucFunc"/>
</dbReference>
<evidence type="ECO:0000256" key="2">
    <source>
        <dbReference type="ARBA" id="ARBA00008914"/>
    </source>
</evidence>
<dbReference type="InterPro" id="IPR025713">
    <property type="entry name" value="MotB-like_N_dom"/>
</dbReference>
<proteinExistence type="inferred from homology"/>
<dbReference type="InterPro" id="IPR006665">
    <property type="entry name" value="OmpA-like"/>
</dbReference>
<evidence type="ECO:0000259" key="9">
    <source>
        <dbReference type="PROSITE" id="PS51123"/>
    </source>
</evidence>
<keyword evidence="5 8" id="KW-1133">Transmembrane helix</keyword>
<gene>
    <name evidence="10" type="primary">motD</name>
    <name evidence="10" type="ORF">ACFOX3_15850</name>
</gene>
<keyword evidence="10" id="KW-0282">Flagellum</keyword>
<evidence type="ECO:0000256" key="6">
    <source>
        <dbReference type="ARBA" id="ARBA00023136"/>
    </source>
</evidence>